<comment type="caution">
    <text evidence="4">The sequence shown here is derived from an EMBL/GenBank/DDBJ whole genome shotgun (WGS) entry which is preliminary data.</text>
</comment>
<dbReference type="EMBL" id="BPLR01018280">
    <property type="protein sequence ID" value="GIY98322.1"/>
    <property type="molecule type" value="Genomic_DNA"/>
</dbReference>
<dbReference type="SUPFAM" id="SSF52058">
    <property type="entry name" value="L domain-like"/>
    <property type="match status" value="1"/>
</dbReference>
<dbReference type="Gene3D" id="3.80.10.10">
    <property type="entry name" value="Ribonuclease Inhibitor"/>
    <property type="match status" value="1"/>
</dbReference>
<evidence type="ECO:0000313" key="4">
    <source>
        <dbReference type="EMBL" id="GIY98322.1"/>
    </source>
</evidence>
<dbReference type="GO" id="GO:0005886">
    <property type="term" value="C:plasma membrane"/>
    <property type="evidence" value="ECO:0007669"/>
    <property type="project" value="TreeGrafter"/>
</dbReference>
<keyword evidence="5" id="KW-1185">Reference proteome</keyword>
<dbReference type="AlphaFoldDB" id="A0AAV4XTF5"/>
<evidence type="ECO:0000313" key="5">
    <source>
        <dbReference type="Proteomes" id="UP001054945"/>
    </source>
</evidence>
<sequence length="133" mass="14992">MDLSLQVFEDDEFEGLKMLQNLTLSRNRLTTLGSSLQKLFNLEILRVDSNRLRTLGKEQIPANLQNLYLAGNPFHCDCQMLFFLNHLNSTDNPVVDVPVCTLQTTPLRSRLHRTVHLGVAVSAPTTPRGTSCR</sequence>
<reference evidence="4 5" key="1">
    <citation type="submission" date="2021-06" db="EMBL/GenBank/DDBJ databases">
        <title>Caerostris extrusa draft genome.</title>
        <authorList>
            <person name="Kono N."/>
            <person name="Arakawa K."/>
        </authorList>
    </citation>
    <scope>NUCLEOTIDE SEQUENCE [LARGE SCALE GENOMIC DNA]</scope>
</reference>
<keyword evidence="1" id="KW-0433">Leucine-rich repeat</keyword>
<dbReference type="InterPro" id="IPR001611">
    <property type="entry name" value="Leu-rich_rpt"/>
</dbReference>
<accession>A0AAV4XTF5</accession>
<keyword evidence="2" id="KW-0732">Signal</keyword>
<dbReference type="Proteomes" id="UP001054945">
    <property type="component" value="Unassembled WGS sequence"/>
</dbReference>
<gene>
    <name evidence="4" type="ORF">CEXT_171021</name>
</gene>
<evidence type="ECO:0000256" key="2">
    <source>
        <dbReference type="ARBA" id="ARBA00022729"/>
    </source>
</evidence>
<dbReference type="InterPro" id="IPR050541">
    <property type="entry name" value="LRR_TM_domain-containing"/>
</dbReference>
<name>A0AAV4XTF5_CAEEX</name>
<dbReference type="Pfam" id="PF13855">
    <property type="entry name" value="LRR_8"/>
    <property type="match status" value="1"/>
</dbReference>
<organism evidence="4 5">
    <name type="scientific">Caerostris extrusa</name>
    <name type="common">Bark spider</name>
    <name type="synonym">Caerostris bankana</name>
    <dbReference type="NCBI Taxonomy" id="172846"/>
    <lineage>
        <taxon>Eukaryota</taxon>
        <taxon>Metazoa</taxon>
        <taxon>Ecdysozoa</taxon>
        <taxon>Arthropoda</taxon>
        <taxon>Chelicerata</taxon>
        <taxon>Arachnida</taxon>
        <taxon>Araneae</taxon>
        <taxon>Araneomorphae</taxon>
        <taxon>Entelegynae</taxon>
        <taxon>Araneoidea</taxon>
        <taxon>Araneidae</taxon>
        <taxon>Caerostris</taxon>
    </lineage>
</organism>
<proteinExistence type="predicted"/>
<evidence type="ECO:0000256" key="3">
    <source>
        <dbReference type="ARBA" id="ARBA00022737"/>
    </source>
</evidence>
<keyword evidence="3" id="KW-0677">Repeat</keyword>
<evidence type="ECO:0000256" key="1">
    <source>
        <dbReference type="ARBA" id="ARBA00022614"/>
    </source>
</evidence>
<protein>
    <submittedName>
        <fullName evidence="4">Uncharacterized protein</fullName>
    </submittedName>
</protein>
<dbReference type="PANTHER" id="PTHR24369:SF210">
    <property type="entry name" value="CHAOPTIN-RELATED"/>
    <property type="match status" value="1"/>
</dbReference>
<dbReference type="PANTHER" id="PTHR24369">
    <property type="entry name" value="ANTIGEN BSP, PUTATIVE-RELATED"/>
    <property type="match status" value="1"/>
</dbReference>
<dbReference type="InterPro" id="IPR032675">
    <property type="entry name" value="LRR_dom_sf"/>
</dbReference>